<feature type="domain" description="AAA+ ATPase" evidence="2">
    <location>
        <begin position="411"/>
        <end position="597"/>
    </location>
</feature>
<dbReference type="SMART" id="SM00382">
    <property type="entry name" value="AAA"/>
    <property type="match status" value="1"/>
</dbReference>
<evidence type="ECO:0000259" key="2">
    <source>
        <dbReference type="SMART" id="SM00382"/>
    </source>
</evidence>
<dbReference type="InterPro" id="IPR027417">
    <property type="entry name" value="P-loop_NTPase"/>
</dbReference>
<feature type="compositionally biased region" description="Acidic residues" evidence="1">
    <location>
        <begin position="747"/>
        <end position="757"/>
    </location>
</feature>
<evidence type="ECO:0000256" key="1">
    <source>
        <dbReference type="SAM" id="MobiDB-lite"/>
    </source>
</evidence>
<feature type="region of interest" description="Disordered" evidence="1">
    <location>
        <begin position="733"/>
        <end position="757"/>
    </location>
</feature>
<evidence type="ECO:0000313" key="4">
    <source>
        <dbReference type="EMBL" id="TWT95365.1"/>
    </source>
</evidence>
<dbReference type="SUPFAM" id="SSF56747">
    <property type="entry name" value="Prim-pol domain"/>
    <property type="match status" value="1"/>
</dbReference>
<dbReference type="SMART" id="SM00943">
    <property type="entry name" value="Prim-Pol"/>
    <property type="match status" value="1"/>
</dbReference>
<comment type="caution">
    <text evidence="4">The sequence shown here is derived from an EMBL/GenBank/DDBJ whole genome shotgun (WGS) entry which is preliminary data.</text>
</comment>
<sequence length="757" mass="80395">MQTDYTAESHSRRLASGSIVAPPCGAGGVAIGITTTGSTLNHARAYAAAGLSVVPIKTDGSKSPRGSWKVAQARPATLAEVERAFTGECGVGIVHGAASGNSEVLDIDTADLLEPFVETLDYLAPGLVARLCVVRTPRPGFHLYYRCERVGGNQKLAMRPPAGDAAEAICLIETRGQGGQTLAPGCPPSCHPMRGTYEHHSGPPLTELPTITLAERDALLTAARSFDETPIEEPVVASTEAAGGSLEGLSPGDDYNQRNDWASVLEPHGWILLHRQGDRLFWRRPGKVGEGCSATTGNLSAAGNDLLCVFSTNAHPFAGPTAGRPCSSHTKFDAYARLHHDGDHAVAARELRRIGYGDRPAMRYADAGLADMNPSAPPLSAPRAVRRPSIVCMSDVEPREVNWLWPGRLAAGRLSLLVGMPGCGKSFLTCDLAARITTGTAWPDGPPCRQGSVLFIACEDDPADTIRPRLDAHHADPARVHLLKGVERTERGETTELAFSLADVDALEETLKRLSDCRLVVIDPIGSFLGGRTDAHRDNEVRAVLAPIARLAELYGVAVLIVAHRRKSAGTFADDMALGSRAFTGIARSVWHLSLDSESKGRRLLLPGKNNLGPEAGGLAFSIVGSPARLTWEHDPVAMTADEALARETGGGSGETSALDEASRWLKEILASGPRAGKELKALARGDGISERTLDRAKVDLRVENSPDGFGGPWLWRLPQQYGASLCQDFAESAKDQTLADSGETGPDSEPDGWEAA</sequence>
<keyword evidence="5" id="KW-1185">Reference proteome</keyword>
<dbReference type="EMBL" id="SJPR01000005">
    <property type="protein sequence ID" value="TWT95365.1"/>
    <property type="molecule type" value="Genomic_DNA"/>
</dbReference>
<dbReference type="AlphaFoldDB" id="A0A5C6A7R8"/>
<name>A0A5C6A7R8_9BACT</name>
<evidence type="ECO:0008006" key="6">
    <source>
        <dbReference type="Google" id="ProtNLM"/>
    </source>
</evidence>
<evidence type="ECO:0000259" key="3">
    <source>
        <dbReference type="SMART" id="SM00943"/>
    </source>
</evidence>
<dbReference type="Gene3D" id="3.30.720.160">
    <property type="entry name" value="Bifunctional DNA primase/polymerase, N-terminal"/>
    <property type="match status" value="1"/>
</dbReference>
<dbReference type="Gene3D" id="3.40.50.300">
    <property type="entry name" value="P-loop containing nucleotide triphosphate hydrolases"/>
    <property type="match status" value="1"/>
</dbReference>
<feature type="domain" description="DNA primase/polymerase bifunctional N-terminal" evidence="3">
    <location>
        <begin position="43"/>
        <end position="212"/>
    </location>
</feature>
<proteinExistence type="predicted"/>
<evidence type="ECO:0000313" key="5">
    <source>
        <dbReference type="Proteomes" id="UP000317421"/>
    </source>
</evidence>
<gene>
    <name evidence="4" type="ORF">Pla108_35130</name>
</gene>
<dbReference type="Pfam" id="PF09250">
    <property type="entry name" value="Prim-Pol"/>
    <property type="match status" value="1"/>
</dbReference>
<accession>A0A5C6A7R8</accession>
<dbReference type="OrthoDB" id="279540at2"/>
<dbReference type="Proteomes" id="UP000317421">
    <property type="component" value="Unassembled WGS sequence"/>
</dbReference>
<dbReference type="SUPFAM" id="SSF52540">
    <property type="entry name" value="P-loop containing nucleoside triphosphate hydrolases"/>
    <property type="match status" value="1"/>
</dbReference>
<dbReference type="RefSeq" id="WP_146446205.1">
    <property type="nucleotide sequence ID" value="NZ_SJPR01000005.1"/>
</dbReference>
<protein>
    <recommendedName>
        <fullName evidence="6">DNA primase/polymerase bifunctional N-terminal domain-containing protein</fullName>
    </recommendedName>
</protein>
<dbReference type="InterPro" id="IPR003593">
    <property type="entry name" value="AAA+_ATPase"/>
</dbReference>
<organism evidence="4 5">
    <name type="scientific">Botrimarina colliarenosi</name>
    <dbReference type="NCBI Taxonomy" id="2528001"/>
    <lineage>
        <taxon>Bacteria</taxon>
        <taxon>Pseudomonadati</taxon>
        <taxon>Planctomycetota</taxon>
        <taxon>Planctomycetia</taxon>
        <taxon>Pirellulales</taxon>
        <taxon>Lacipirellulaceae</taxon>
        <taxon>Botrimarina</taxon>
    </lineage>
</organism>
<reference evidence="4 5" key="1">
    <citation type="submission" date="2019-02" db="EMBL/GenBank/DDBJ databases">
        <title>Deep-cultivation of Planctomycetes and their phenomic and genomic characterization uncovers novel biology.</title>
        <authorList>
            <person name="Wiegand S."/>
            <person name="Jogler M."/>
            <person name="Boedeker C."/>
            <person name="Pinto D."/>
            <person name="Vollmers J."/>
            <person name="Rivas-Marin E."/>
            <person name="Kohn T."/>
            <person name="Peeters S.H."/>
            <person name="Heuer A."/>
            <person name="Rast P."/>
            <person name="Oberbeckmann S."/>
            <person name="Bunk B."/>
            <person name="Jeske O."/>
            <person name="Meyerdierks A."/>
            <person name="Storesund J.E."/>
            <person name="Kallscheuer N."/>
            <person name="Luecker S."/>
            <person name="Lage O.M."/>
            <person name="Pohl T."/>
            <person name="Merkel B.J."/>
            <person name="Hornburger P."/>
            <person name="Mueller R.-W."/>
            <person name="Bruemmer F."/>
            <person name="Labrenz M."/>
            <person name="Spormann A.M."/>
            <person name="Op Den Camp H."/>
            <person name="Overmann J."/>
            <person name="Amann R."/>
            <person name="Jetten M.S.M."/>
            <person name="Mascher T."/>
            <person name="Medema M.H."/>
            <person name="Devos D.P."/>
            <person name="Kaster A.-K."/>
            <person name="Ovreas L."/>
            <person name="Rohde M."/>
            <person name="Galperin M.Y."/>
            <person name="Jogler C."/>
        </authorList>
    </citation>
    <scope>NUCLEOTIDE SEQUENCE [LARGE SCALE GENOMIC DNA]</scope>
    <source>
        <strain evidence="4 5">Pla108</strain>
    </source>
</reference>
<dbReference type="InterPro" id="IPR015330">
    <property type="entry name" value="DNA_primase/pol_bifunc_N"/>
</dbReference>
<dbReference type="Pfam" id="PF13481">
    <property type="entry name" value="AAA_25"/>
    <property type="match status" value="1"/>
</dbReference>